<keyword evidence="5" id="KW-0067">ATP-binding</keyword>
<dbReference type="Pfam" id="PF02706">
    <property type="entry name" value="Wzz"/>
    <property type="match status" value="1"/>
</dbReference>
<keyword evidence="6 9" id="KW-1133">Transmembrane helix</keyword>
<evidence type="ECO:0000256" key="1">
    <source>
        <dbReference type="ARBA" id="ARBA00004651"/>
    </source>
</evidence>
<protein>
    <recommendedName>
        <fullName evidence="15">Capsular exopolysaccharide family</fullName>
    </recommendedName>
</protein>
<evidence type="ECO:0000256" key="2">
    <source>
        <dbReference type="ARBA" id="ARBA00022475"/>
    </source>
</evidence>
<dbReference type="EMBL" id="BAAAES010000005">
    <property type="protein sequence ID" value="GAA0661668.1"/>
    <property type="molecule type" value="Genomic_DNA"/>
</dbReference>
<sequence>MQGVPMKSVDHVRDVPGRALAAVRTGNVEPGVGHIVKRYLSIARRRKWAVIGAVCTFLLLGLIITLLTTPKYTSVATLEIQRETRNFTQVQGAQADEQQSSANDQEYYETQYGLLKTRSQANAVVEALHLQDSAKFFDMFGSSEKLFPNGRPIGGNAARLDRISKASTILLKNFTVSPERLSRLVRISFTSPDAAFSKKVVETWTAQFISTTLARRFETTAYARKFLEQRLTQLRSRIDESERQLVAYAAQQGIVNLPASTPSQGEGGLSGERSLAVDDLSTLNRELVRATADRIQAQSRLGAADDPETAANTALQNLRERRADVAADYARLLTQFRSDYPPAKAQQSQLAQLDRAIAAEENRGRRRLQDAYQASMKREAELTSRVTALKGNVLDARRRSIQYNIYQRDTDTNRQLYDALLQRYKEIGVAGGVGVNNISVVEQPEVAERPSSPRLILNLFISLLAGLAVGAGLALILEQIDEAIDDPAEIEEMLGIPLLGTTPRTDVEPLEALADPKSALTEAYLSLRTTLSFATDHGVPYVFSVSSTRAGEGKSLTSYALARLLARQQRRTLLIDCDMRSPSVHHELGIPNGPGLSNYLAGATSDIDSLLVKTAHDGLIVMTAGPQPPSAPELLSGQHFKTLLEKLQDRFDHVVVDAPPVMGLADAPLIASQTEGTLFVIESHGTKKSMTRVAIARLQAANTPILGVVLTKFDQKRAAYGYGYDYSERYGYGNSSDARA</sequence>
<dbReference type="PANTHER" id="PTHR32309:SF13">
    <property type="entry name" value="FERRIC ENTEROBACTIN TRANSPORT PROTEIN FEPE"/>
    <property type="match status" value="1"/>
</dbReference>
<organism evidence="13 14">
    <name type="scientific">Sphingomonas insulae</name>
    <dbReference type="NCBI Taxonomy" id="424800"/>
    <lineage>
        <taxon>Bacteria</taxon>
        <taxon>Pseudomonadati</taxon>
        <taxon>Pseudomonadota</taxon>
        <taxon>Alphaproteobacteria</taxon>
        <taxon>Sphingomonadales</taxon>
        <taxon>Sphingomonadaceae</taxon>
        <taxon>Sphingomonas</taxon>
    </lineage>
</organism>
<feature type="transmembrane region" description="Helical" evidence="9">
    <location>
        <begin position="48"/>
        <end position="67"/>
    </location>
</feature>
<evidence type="ECO:0000256" key="4">
    <source>
        <dbReference type="ARBA" id="ARBA00022741"/>
    </source>
</evidence>
<evidence type="ECO:0000256" key="3">
    <source>
        <dbReference type="ARBA" id="ARBA00022692"/>
    </source>
</evidence>
<feature type="domain" description="Tyrosine-protein kinase G-rich" evidence="12">
    <location>
        <begin position="407"/>
        <end position="476"/>
    </location>
</feature>
<evidence type="ECO:0008006" key="15">
    <source>
        <dbReference type="Google" id="ProtNLM"/>
    </source>
</evidence>
<feature type="domain" description="Polysaccharide chain length determinant N-terminal" evidence="11">
    <location>
        <begin position="37"/>
        <end position="125"/>
    </location>
</feature>
<dbReference type="CDD" id="cd05387">
    <property type="entry name" value="BY-kinase"/>
    <property type="match status" value="1"/>
</dbReference>
<dbReference type="Proteomes" id="UP001500238">
    <property type="component" value="Unassembled WGS sequence"/>
</dbReference>
<dbReference type="SUPFAM" id="SSF52540">
    <property type="entry name" value="P-loop containing nucleoside triphosphate hydrolases"/>
    <property type="match status" value="1"/>
</dbReference>
<evidence type="ECO:0000256" key="8">
    <source>
        <dbReference type="SAM" id="Coils"/>
    </source>
</evidence>
<dbReference type="Pfam" id="PF13807">
    <property type="entry name" value="GNVR"/>
    <property type="match status" value="1"/>
</dbReference>
<comment type="subcellular location">
    <subcellularLocation>
        <location evidence="1">Cell membrane</location>
        <topology evidence="1">Multi-pass membrane protein</topology>
    </subcellularLocation>
</comment>
<reference evidence="13 14" key="1">
    <citation type="journal article" date="2019" name="Int. J. Syst. Evol. Microbiol.">
        <title>The Global Catalogue of Microorganisms (GCM) 10K type strain sequencing project: providing services to taxonomists for standard genome sequencing and annotation.</title>
        <authorList>
            <consortium name="The Broad Institute Genomics Platform"/>
            <consortium name="The Broad Institute Genome Sequencing Center for Infectious Disease"/>
            <person name="Wu L."/>
            <person name="Ma J."/>
        </authorList>
    </citation>
    <scope>NUCLEOTIDE SEQUENCE [LARGE SCALE GENOMIC DNA]</scope>
    <source>
        <strain evidence="13 14">JCM 14603</strain>
    </source>
</reference>
<dbReference type="PANTHER" id="PTHR32309">
    <property type="entry name" value="TYROSINE-PROTEIN KINASE"/>
    <property type="match status" value="1"/>
</dbReference>
<feature type="coiled-coil region" evidence="8">
    <location>
        <begin position="280"/>
        <end position="363"/>
    </location>
</feature>
<keyword evidence="4" id="KW-0547">Nucleotide-binding</keyword>
<evidence type="ECO:0000313" key="14">
    <source>
        <dbReference type="Proteomes" id="UP001500238"/>
    </source>
</evidence>
<evidence type="ECO:0000256" key="5">
    <source>
        <dbReference type="ARBA" id="ARBA00022840"/>
    </source>
</evidence>
<dbReference type="InterPro" id="IPR032807">
    <property type="entry name" value="GNVR"/>
</dbReference>
<keyword evidence="8" id="KW-0175">Coiled coil</keyword>
<proteinExistence type="predicted"/>
<dbReference type="NCBIfam" id="TIGR01007">
    <property type="entry name" value="eps_fam"/>
    <property type="match status" value="1"/>
</dbReference>
<evidence type="ECO:0000259" key="11">
    <source>
        <dbReference type="Pfam" id="PF02706"/>
    </source>
</evidence>
<evidence type="ECO:0000256" key="6">
    <source>
        <dbReference type="ARBA" id="ARBA00022989"/>
    </source>
</evidence>
<dbReference type="Pfam" id="PF01656">
    <property type="entry name" value="CbiA"/>
    <property type="match status" value="1"/>
</dbReference>
<keyword evidence="3 9" id="KW-0812">Transmembrane</keyword>
<dbReference type="InterPro" id="IPR027417">
    <property type="entry name" value="P-loop_NTPase"/>
</dbReference>
<evidence type="ECO:0000259" key="12">
    <source>
        <dbReference type="Pfam" id="PF13807"/>
    </source>
</evidence>
<keyword evidence="14" id="KW-1185">Reference proteome</keyword>
<comment type="caution">
    <text evidence="13">The sequence shown here is derived from an EMBL/GenBank/DDBJ whole genome shotgun (WGS) entry which is preliminary data.</text>
</comment>
<feature type="coiled-coil region" evidence="8">
    <location>
        <begin position="224"/>
        <end position="251"/>
    </location>
</feature>
<evidence type="ECO:0000259" key="10">
    <source>
        <dbReference type="Pfam" id="PF01656"/>
    </source>
</evidence>
<evidence type="ECO:0000256" key="9">
    <source>
        <dbReference type="SAM" id="Phobius"/>
    </source>
</evidence>
<keyword evidence="2" id="KW-1003">Cell membrane</keyword>
<accession>A0ABN1HPH1</accession>
<evidence type="ECO:0000256" key="7">
    <source>
        <dbReference type="ARBA" id="ARBA00023136"/>
    </source>
</evidence>
<dbReference type="InterPro" id="IPR002586">
    <property type="entry name" value="CobQ/CobB/MinD/ParA_Nub-bd_dom"/>
</dbReference>
<name>A0ABN1HPH1_9SPHN</name>
<dbReference type="InterPro" id="IPR005702">
    <property type="entry name" value="Wzc-like_C"/>
</dbReference>
<feature type="domain" description="CobQ/CobB/MinD/ParA nucleotide binding" evidence="10">
    <location>
        <begin position="544"/>
        <end position="716"/>
    </location>
</feature>
<evidence type="ECO:0000313" key="13">
    <source>
        <dbReference type="EMBL" id="GAA0661668.1"/>
    </source>
</evidence>
<keyword evidence="7 9" id="KW-0472">Membrane</keyword>
<gene>
    <name evidence="13" type="ORF">GCM10009102_08100</name>
</gene>
<dbReference type="Gene3D" id="3.40.50.300">
    <property type="entry name" value="P-loop containing nucleotide triphosphate hydrolases"/>
    <property type="match status" value="1"/>
</dbReference>
<dbReference type="InterPro" id="IPR050445">
    <property type="entry name" value="Bact_polysacc_biosynth/exp"/>
</dbReference>
<dbReference type="InterPro" id="IPR003856">
    <property type="entry name" value="LPS_length_determ_N"/>
</dbReference>